<dbReference type="GO" id="GO:0003847">
    <property type="term" value="F:1-alkyl-2-acetylglycerophosphocholine esterase activity"/>
    <property type="evidence" value="ECO:0007669"/>
    <property type="project" value="TreeGrafter"/>
</dbReference>
<dbReference type="EMBL" id="QICS01000021">
    <property type="protein sequence ID" value="PXV84888.1"/>
    <property type="molecule type" value="Genomic_DNA"/>
</dbReference>
<keyword evidence="4" id="KW-0472">Membrane</keyword>
<dbReference type="Proteomes" id="UP000247523">
    <property type="component" value="Unassembled WGS sequence"/>
</dbReference>
<evidence type="ECO:0000256" key="2">
    <source>
        <dbReference type="ARBA" id="ARBA00022963"/>
    </source>
</evidence>
<dbReference type="PANTHER" id="PTHR10272:SF0">
    <property type="entry name" value="PLATELET-ACTIVATING FACTOR ACETYLHYDROLASE"/>
    <property type="match status" value="1"/>
</dbReference>
<dbReference type="Proteomes" id="UP000216411">
    <property type="component" value="Unassembled WGS sequence"/>
</dbReference>
<keyword evidence="4" id="KW-0812">Transmembrane</keyword>
<keyword evidence="2" id="KW-0442">Lipid degradation</keyword>
<reference evidence="5 8" key="2">
    <citation type="submission" date="2018-05" db="EMBL/GenBank/DDBJ databases">
        <title>Genomic Encyclopedia of Type Strains, Phase IV (KMG-IV): sequencing the most valuable type-strain genomes for metagenomic binning, comparative biology and taxonomic classification.</title>
        <authorList>
            <person name="Goeker M."/>
        </authorList>
    </citation>
    <scope>NUCLEOTIDE SEQUENCE [LARGE SCALE GENOMIC DNA]</scope>
    <source>
        <strain evidence="5 8">DSM 28816</strain>
    </source>
</reference>
<evidence type="ECO:0000313" key="8">
    <source>
        <dbReference type="Proteomes" id="UP000247523"/>
    </source>
</evidence>
<accession>A0A255IL35</accession>
<organism evidence="6 7">
    <name type="scientific">Lachnotalea glycerini</name>
    <dbReference type="NCBI Taxonomy" id="1763509"/>
    <lineage>
        <taxon>Bacteria</taxon>
        <taxon>Bacillati</taxon>
        <taxon>Bacillota</taxon>
        <taxon>Clostridia</taxon>
        <taxon>Lachnospirales</taxon>
        <taxon>Lachnospiraceae</taxon>
        <taxon>Lachnotalea</taxon>
    </lineage>
</organism>
<evidence type="ECO:0000313" key="6">
    <source>
        <dbReference type="EMBL" id="RDY29093.1"/>
    </source>
</evidence>
<sequence length="478" mass="53840">MKVLEMFILIIMVALAINITFVKREKVSLVLAAGFVVTSIINLIVNGYRLQMLLAFIIGLVLISLELLVMITGFRIEKRAIRIFVIFLFSIFISLAIVFPIVFPIVTLSNPSGDYQVGTMVMSFTDESRTGIFTQENESREIAVQIWYPSTVESNQNPVNYFSDGVISTYMAKRLGLPNLFNYFTMIKTHSYLNANLSDEEKTYPVVLFSSGYGSFVGQNTLQMEELASNGYIVFSISHPYEDFASIYPDGKILSFNTDQLNRFQNELTIVSKGYSGDKTSSDFERYAIANCSIAYESVQIWSDDTIFVADQIEKLNNGEIKSIFENKIDVTNMGVFGHSFGGATAGQTCLKDSRFKAFINMDGTAFGDSMNQIIEQPFMVMNGNEDKELIQAGYAEEQTNYIVVTINGAKHADFMDFTVLLPSFRYIGMLGEIEGSRQEEIMNDYVLSFFNKYLKGTSESLLTEGTSKYEEVEVKYK</sequence>
<feature type="transmembrane region" description="Helical" evidence="4">
    <location>
        <begin position="51"/>
        <end position="71"/>
    </location>
</feature>
<feature type="transmembrane region" description="Helical" evidence="4">
    <location>
        <begin position="83"/>
        <end position="106"/>
    </location>
</feature>
<evidence type="ECO:0000313" key="7">
    <source>
        <dbReference type="Proteomes" id="UP000216411"/>
    </source>
</evidence>
<dbReference type="Gene3D" id="3.40.50.1820">
    <property type="entry name" value="alpha/beta hydrolase"/>
    <property type="match status" value="1"/>
</dbReference>
<feature type="transmembrane region" description="Helical" evidence="4">
    <location>
        <begin position="6"/>
        <end position="22"/>
    </location>
</feature>
<feature type="transmembrane region" description="Helical" evidence="4">
    <location>
        <begin position="29"/>
        <end position="45"/>
    </location>
</feature>
<evidence type="ECO:0000256" key="1">
    <source>
        <dbReference type="ARBA" id="ARBA00022801"/>
    </source>
</evidence>
<keyword evidence="1 5" id="KW-0378">Hydrolase</keyword>
<reference evidence="6 7" key="1">
    <citation type="journal article" date="2017" name="Genome Announc.">
        <title>Draft Genome Sequence of a Sporulating and Motile Strain of Lachnotalea glycerini Isolated from Water in Quebec City, Canada.</title>
        <authorList>
            <person name="Maheux A.F."/>
            <person name="Boudreau D.K."/>
            <person name="Berube E."/>
            <person name="Boissinot M."/>
            <person name="Raymond F."/>
            <person name="Brodeur S."/>
            <person name="Corbeil J."/>
            <person name="Isabel S."/>
            <person name="Omar R.F."/>
            <person name="Bergeron M.G."/>
        </authorList>
    </citation>
    <scope>NUCLEOTIDE SEQUENCE [LARGE SCALE GENOMIC DNA]</scope>
    <source>
        <strain evidence="6 7">CCRI-19302</strain>
    </source>
</reference>
<protein>
    <submittedName>
        <fullName evidence="5 6">Isoform II</fullName>
    </submittedName>
</protein>
<gene>
    <name evidence="5" type="ORF">C8E03_12118</name>
    <name evidence="6" type="ORF">CG710_018815</name>
</gene>
<dbReference type="EMBL" id="NOKA02000072">
    <property type="protein sequence ID" value="RDY29093.1"/>
    <property type="molecule type" value="Genomic_DNA"/>
</dbReference>
<reference evidence="6" key="3">
    <citation type="submission" date="2018-07" db="EMBL/GenBank/DDBJ databases">
        <authorList>
            <person name="Quirk P.G."/>
            <person name="Krulwich T.A."/>
        </authorList>
    </citation>
    <scope>NUCLEOTIDE SEQUENCE</scope>
    <source>
        <strain evidence="6">CCRI-19302</strain>
    </source>
</reference>
<evidence type="ECO:0000256" key="4">
    <source>
        <dbReference type="SAM" id="Phobius"/>
    </source>
</evidence>
<comment type="caution">
    <text evidence="6">The sequence shown here is derived from an EMBL/GenBank/DDBJ whole genome shotgun (WGS) entry which is preliminary data.</text>
</comment>
<dbReference type="Pfam" id="PF03403">
    <property type="entry name" value="PAF-AH_p_II"/>
    <property type="match status" value="1"/>
</dbReference>
<dbReference type="OrthoDB" id="9814760at2"/>
<evidence type="ECO:0000313" key="5">
    <source>
        <dbReference type="EMBL" id="PXV84888.1"/>
    </source>
</evidence>
<proteinExistence type="predicted"/>
<keyword evidence="4" id="KW-1133">Transmembrane helix</keyword>
<keyword evidence="7" id="KW-1185">Reference proteome</keyword>
<dbReference type="PANTHER" id="PTHR10272">
    <property type="entry name" value="PLATELET-ACTIVATING FACTOR ACETYLHYDROLASE"/>
    <property type="match status" value="1"/>
</dbReference>
<keyword evidence="3" id="KW-0443">Lipid metabolism</keyword>
<evidence type="ECO:0000256" key="3">
    <source>
        <dbReference type="ARBA" id="ARBA00023098"/>
    </source>
</evidence>
<dbReference type="InterPro" id="IPR029058">
    <property type="entry name" value="AB_hydrolase_fold"/>
</dbReference>
<dbReference type="AlphaFoldDB" id="A0A255IL35"/>
<dbReference type="RefSeq" id="WP_094376950.1">
    <property type="nucleotide sequence ID" value="NZ_NOKA02000072.1"/>
</dbReference>
<dbReference type="SUPFAM" id="SSF53474">
    <property type="entry name" value="alpha/beta-Hydrolases"/>
    <property type="match status" value="1"/>
</dbReference>
<name>A0A255IL35_9FIRM</name>
<dbReference type="GO" id="GO:0016042">
    <property type="term" value="P:lipid catabolic process"/>
    <property type="evidence" value="ECO:0007669"/>
    <property type="project" value="UniProtKB-KW"/>
</dbReference>